<evidence type="ECO:0000313" key="1">
    <source>
        <dbReference type="EMBL" id="GIY35680.1"/>
    </source>
</evidence>
<dbReference type="AlphaFoldDB" id="A0AAV4SPI3"/>
<sequence length="119" mass="13865">MLKTSCLDDNDIFLGQLLVHNRKQIHLSLVWPRSLEILLMAPRPEHISRTGKSTLFHTEITIFKENYRFEEGGQFFLIFGDPVLPERIMERLISKAPLGHLEEDLPEKESALINTIRNR</sequence>
<organism evidence="1 2">
    <name type="scientific">Caerostris darwini</name>
    <dbReference type="NCBI Taxonomy" id="1538125"/>
    <lineage>
        <taxon>Eukaryota</taxon>
        <taxon>Metazoa</taxon>
        <taxon>Ecdysozoa</taxon>
        <taxon>Arthropoda</taxon>
        <taxon>Chelicerata</taxon>
        <taxon>Arachnida</taxon>
        <taxon>Araneae</taxon>
        <taxon>Araneomorphae</taxon>
        <taxon>Entelegynae</taxon>
        <taxon>Araneoidea</taxon>
        <taxon>Araneidae</taxon>
        <taxon>Caerostris</taxon>
    </lineage>
</organism>
<accession>A0AAV4SPI3</accession>
<evidence type="ECO:0000313" key="2">
    <source>
        <dbReference type="Proteomes" id="UP001054837"/>
    </source>
</evidence>
<comment type="caution">
    <text evidence="1">The sequence shown here is derived from an EMBL/GenBank/DDBJ whole genome shotgun (WGS) entry which is preliminary data.</text>
</comment>
<name>A0AAV4SPI3_9ARAC</name>
<dbReference type="EMBL" id="BPLQ01008196">
    <property type="protein sequence ID" value="GIY35680.1"/>
    <property type="molecule type" value="Genomic_DNA"/>
</dbReference>
<gene>
    <name evidence="1" type="ORF">CDAR_185151</name>
</gene>
<keyword evidence="2" id="KW-1185">Reference proteome</keyword>
<protein>
    <submittedName>
        <fullName evidence="1">Uncharacterized protein</fullName>
    </submittedName>
</protein>
<dbReference type="Proteomes" id="UP001054837">
    <property type="component" value="Unassembled WGS sequence"/>
</dbReference>
<proteinExistence type="predicted"/>
<reference evidence="1 2" key="1">
    <citation type="submission" date="2021-06" db="EMBL/GenBank/DDBJ databases">
        <title>Caerostris darwini draft genome.</title>
        <authorList>
            <person name="Kono N."/>
            <person name="Arakawa K."/>
        </authorList>
    </citation>
    <scope>NUCLEOTIDE SEQUENCE [LARGE SCALE GENOMIC DNA]</scope>
</reference>